<dbReference type="EMBL" id="JAYWLC010000011">
    <property type="protein sequence ID" value="MER5172795.1"/>
    <property type="molecule type" value="Genomic_DNA"/>
</dbReference>
<dbReference type="Gene3D" id="3.40.190.80">
    <property type="match status" value="1"/>
</dbReference>
<name>A0ABV1SIS2_9RHOB</name>
<dbReference type="Proteomes" id="UP001438953">
    <property type="component" value="Unassembled WGS sequence"/>
</dbReference>
<dbReference type="CDD" id="cd01641">
    <property type="entry name" value="Bacterial_IMPase_like_1"/>
    <property type="match status" value="1"/>
</dbReference>
<dbReference type="InterPro" id="IPR051090">
    <property type="entry name" value="Inositol_monoP_superfamily"/>
</dbReference>
<evidence type="ECO:0000256" key="4">
    <source>
        <dbReference type="ARBA" id="ARBA00022801"/>
    </source>
</evidence>
<dbReference type="SUPFAM" id="SSF56655">
    <property type="entry name" value="Carbohydrate phosphatase"/>
    <property type="match status" value="1"/>
</dbReference>
<dbReference type="RefSeq" id="WP_350937826.1">
    <property type="nucleotide sequence ID" value="NZ_JAYWLC010000011.1"/>
</dbReference>
<dbReference type="InterPro" id="IPR000760">
    <property type="entry name" value="Inositol_monophosphatase-like"/>
</dbReference>
<dbReference type="PRINTS" id="PR00377">
    <property type="entry name" value="IMPHPHTASES"/>
</dbReference>
<keyword evidence="4" id="KW-0378">Hydrolase</keyword>
<keyword evidence="3" id="KW-0479">Metal-binding</keyword>
<evidence type="ECO:0000256" key="2">
    <source>
        <dbReference type="ARBA" id="ARBA00009759"/>
    </source>
</evidence>
<proteinExistence type="inferred from homology"/>
<dbReference type="Gene3D" id="3.30.540.10">
    <property type="entry name" value="Fructose-1,6-Bisphosphatase, subunit A, domain 1"/>
    <property type="match status" value="1"/>
</dbReference>
<keyword evidence="5" id="KW-0460">Magnesium</keyword>
<evidence type="ECO:0000256" key="3">
    <source>
        <dbReference type="ARBA" id="ARBA00022723"/>
    </source>
</evidence>
<organism evidence="6 7">
    <name type="scientific">Thioclava kandeliae</name>
    <dbReference type="NCBI Taxonomy" id="3070818"/>
    <lineage>
        <taxon>Bacteria</taxon>
        <taxon>Pseudomonadati</taxon>
        <taxon>Pseudomonadota</taxon>
        <taxon>Alphaproteobacteria</taxon>
        <taxon>Rhodobacterales</taxon>
        <taxon>Paracoccaceae</taxon>
        <taxon>Thioclava</taxon>
    </lineage>
</organism>
<keyword evidence="7" id="KW-1185">Reference proteome</keyword>
<sequence length="277" mass="28721">MSASHDLSSNDITALTELAGRLADAARRETLARFRPAGGIAAANKEAAGFDPVTEADRAAEAAMREILGRERPEDGIYGEEQGQSLGTSGYVWVLDPIDGTRGFMSGTPTWGVLIGLARVVDGALGAPFLGIVDQPYIGERFIGGPGIARLIGPHGEQDLKTRSAATDALADAVLFTTFPEVGTPEEGAAFKRLSAQAKLTRYGMDCYAYALLAAGQIDLVVEAQLHPYDIQGPMAVVEAAGGIVTNWQGGAAHLGGQVIAAANPEIHAAALAVLNG</sequence>
<protein>
    <submittedName>
        <fullName evidence="6">Inositol monophosphatase family protein</fullName>
    </submittedName>
</protein>
<evidence type="ECO:0000313" key="6">
    <source>
        <dbReference type="EMBL" id="MER5172795.1"/>
    </source>
</evidence>
<comment type="caution">
    <text evidence="6">The sequence shown here is derived from an EMBL/GenBank/DDBJ whole genome shotgun (WGS) entry which is preliminary data.</text>
</comment>
<reference evidence="6 7" key="1">
    <citation type="submission" date="2024-06" db="EMBL/GenBank/DDBJ databases">
        <title>Thioclava kandeliae sp. nov. from a rhizosphere soil sample of Kandelia candel in a mangrove.</title>
        <authorList>
            <person name="Mu T."/>
        </authorList>
    </citation>
    <scope>NUCLEOTIDE SEQUENCE [LARGE SCALE GENOMIC DNA]</scope>
    <source>
        <strain evidence="6 7">CPCC 100088</strain>
    </source>
</reference>
<dbReference type="Pfam" id="PF00459">
    <property type="entry name" value="Inositol_P"/>
    <property type="match status" value="1"/>
</dbReference>
<dbReference type="PANTHER" id="PTHR43200">
    <property type="entry name" value="PHOSPHATASE"/>
    <property type="match status" value="1"/>
</dbReference>
<accession>A0ABV1SIS2</accession>
<dbReference type="PROSITE" id="PS00629">
    <property type="entry name" value="IMP_1"/>
    <property type="match status" value="1"/>
</dbReference>
<comment type="similarity">
    <text evidence="2">Belongs to the inositol monophosphatase superfamily.</text>
</comment>
<dbReference type="PANTHER" id="PTHR43200:SF6">
    <property type="entry name" value="3'(2'),5'-BISPHOSPHATE NUCLEOTIDASE"/>
    <property type="match status" value="1"/>
</dbReference>
<evidence type="ECO:0000256" key="1">
    <source>
        <dbReference type="ARBA" id="ARBA00001946"/>
    </source>
</evidence>
<dbReference type="InterPro" id="IPR020583">
    <property type="entry name" value="Inositol_monoP_metal-BS"/>
</dbReference>
<evidence type="ECO:0000256" key="5">
    <source>
        <dbReference type="ARBA" id="ARBA00022842"/>
    </source>
</evidence>
<evidence type="ECO:0000313" key="7">
    <source>
        <dbReference type="Proteomes" id="UP001438953"/>
    </source>
</evidence>
<comment type="cofactor">
    <cofactor evidence="1">
        <name>Mg(2+)</name>
        <dbReference type="ChEBI" id="CHEBI:18420"/>
    </cofactor>
</comment>
<gene>
    <name evidence="6" type="ORF">VSX56_13540</name>
</gene>